<reference evidence="3" key="1">
    <citation type="submission" date="2018-08" db="EMBL/GenBank/DDBJ databases">
        <title>Oryza nivara genomic DNA, chromosome 11, BAC clone:BBa0051A07.</title>
        <authorList>
            <person name="Wu J."/>
            <person name="Kanamori H."/>
        </authorList>
    </citation>
    <scope>NUCLEOTIDE SEQUENCE</scope>
    <source>
        <strain evidence="3">W0106</strain>
    </source>
</reference>
<accession>A0A679BCF8</accession>
<proteinExistence type="predicted"/>
<dbReference type="EMBL" id="AP018874">
    <property type="protein sequence ID" value="BBF89865.1"/>
    <property type="molecule type" value="Genomic_DNA"/>
</dbReference>
<name>A0A679BCF8_ORYNI</name>
<feature type="region of interest" description="Disordered" evidence="1">
    <location>
        <begin position="30"/>
        <end position="49"/>
    </location>
</feature>
<feature type="compositionally biased region" description="Low complexity" evidence="1">
    <location>
        <begin position="149"/>
        <end position="162"/>
    </location>
</feature>
<evidence type="ECO:0000313" key="3">
    <source>
        <dbReference type="EMBL" id="BBF89865.1"/>
    </source>
</evidence>
<reference evidence="2" key="2">
    <citation type="submission" date="2018-08" db="EMBL/GenBank/DDBJ databases">
        <title>Oryza nivara genomic DNA, chromosome 11, BAC clone:BBa0124E01.</title>
        <authorList>
            <person name="Wu J."/>
            <person name="Kanamori H."/>
        </authorList>
    </citation>
    <scope>NUCLEOTIDE SEQUENCE</scope>
    <source>
        <strain evidence="2">W0106</strain>
    </source>
</reference>
<dbReference type="EMBL" id="AP018873">
    <property type="protein sequence ID" value="BBF89854.1"/>
    <property type="molecule type" value="Genomic_DNA"/>
</dbReference>
<evidence type="ECO:0000256" key="1">
    <source>
        <dbReference type="SAM" id="MobiDB-lite"/>
    </source>
</evidence>
<sequence length="199" mass="19529">MPWKRSTSTTPVPGAVGALAAARVRSSELGGMEEATGAGDVAASNGAPPPVVKMTTEGGNAAAVAAGDRGGAARPAWEELGGQRRAAGWRGDAAAAGWAQAGAAAMGVEVDSRALPPLWADSRPSSSSQGVTTAPALILLPPSPPPHSRLPSSSSPTATRAPGGWCSRRATAAPEEAIEAPLKRKGDGLAAAAAGEDAG</sequence>
<feature type="compositionally biased region" description="Low complexity" evidence="1">
    <location>
        <begin position="188"/>
        <end position="199"/>
    </location>
</feature>
<gene>
    <name evidence="2" type="primary">BBa0124E01.56</name>
    <name evidence="3" type="synonym">BBa0051A07.18</name>
</gene>
<evidence type="ECO:0000313" key="2">
    <source>
        <dbReference type="EMBL" id="BBF89854.1"/>
    </source>
</evidence>
<dbReference type="AlphaFoldDB" id="A0A679BCF8"/>
<feature type="region of interest" description="Disordered" evidence="1">
    <location>
        <begin position="119"/>
        <end position="199"/>
    </location>
</feature>
<protein>
    <submittedName>
        <fullName evidence="2">Uncharacterized protein</fullName>
    </submittedName>
</protein>
<organism evidence="2">
    <name type="scientific">Oryza nivara</name>
    <name type="common">Indian wild rice</name>
    <name type="synonym">Oryza sativa f. spontanea</name>
    <dbReference type="NCBI Taxonomy" id="4536"/>
    <lineage>
        <taxon>Eukaryota</taxon>
        <taxon>Viridiplantae</taxon>
        <taxon>Streptophyta</taxon>
        <taxon>Embryophyta</taxon>
        <taxon>Tracheophyta</taxon>
        <taxon>Spermatophyta</taxon>
        <taxon>Magnoliopsida</taxon>
        <taxon>Liliopsida</taxon>
        <taxon>Poales</taxon>
        <taxon>Poaceae</taxon>
        <taxon>BOP clade</taxon>
        <taxon>Oryzoideae</taxon>
        <taxon>Oryzeae</taxon>
        <taxon>Oryzinae</taxon>
        <taxon>Oryza</taxon>
    </lineage>
</organism>